<protein>
    <recommendedName>
        <fullName evidence="3">LamG-like jellyroll fold domain-containing protein</fullName>
    </recommendedName>
</protein>
<dbReference type="EMBL" id="PFAM01000001">
    <property type="protein sequence ID" value="PIT96503.1"/>
    <property type="molecule type" value="Genomic_DNA"/>
</dbReference>
<evidence type="ECO:0000313" key="2">
    <source>
        <dbReference type="Proteomes" id="UP000228533"/>
    </source>
</evidence>
<proteinExistence type="predicted"/>
<dbReference type="Proteomes" id="UP000228533">
    <property type="component" value="Unassembled WGS sequence"/>
</dbReference>
<dbReference type="InterPro" id="IPR013320">
    <property type="entry name" value="ConA-like_dom_sf"/>
</dbReference>
<dbReference type="SUPFAM" id="SSF49899">
    <property type="entry name" value="Concanavalin A-like lectins/glucanases"/>
    <property type="match status" value="1"/>
</dbReference>
<evidence type="ECO:0008006" key="3">
    <source>
        <dbReference type="Google" id="ProtNLM"/>
    </source>
</evidence>
<dbReference type="AlphaFoldDB" id="A0A2M6WUM7"/>
<accession>A0A2M6WUM7</accession>
<sequence length="90" mass="10444">MSSDTYWTYLVFTQDGEEWKYYKKGVLQSFTGTNNNWSSNHLAISAVWIGRSVHGDFYFNGLMSDIRLYNRALSEAEVLDLYNATTNIKQ</sequence>
<comment type="caution">
    <text evidence="1">The sequence shown here is derived from an EMBL/GenBank/DDBJ whole genome shotgun (WGS) entry which is preliminary data.</text>
</comment>
<dbReference type="Pfam" id="PF13385">
    <property type="entry name" value="Laminin_G_3"/>
    <property type="match status" value="1"/>
</dbReference>
<reference evidence="2" key="1">
    <citation type="submission" date="2017-09" db="EMBL/GenBank/DDBJ databases">
        <title>Depth-based differentiation of microbial function through sediment-hosted aquifers and enrichment of novel symbionts in the deep terrestrial subsurface.</title>
        <authorList>
            <person name="Probst A.J."/>
            <person name="Ladd B."/>
            <person name="Jarett J.K."/>
            <person name="Geller-Mcgrath D.E."/>
            <person name="Sieber C.M.K."/>
            <person name="Emerson J.B."/>
            <person name="Anantharaman K."/>
            <person name="Thomas B.C."/>
            <person name="Malmstrom R."/>
            <person name="Stieglmeier M."/>
            <person name="Klingl A."/>
            <person name="Woyke T."/>
            <person name="Ryan C.M."/>
            <person name="Banfield J.F."/>
        </authorList>
    </citation>
    <scope>NUCLEOTIDE SEQUENCE [LARGE SCALE GENOMIC DNA]</scope>
</reference>
<gene>
    <name evidence="1" type="ORF">COT94_00030</name>
</gene>
<name>A0A2M6WUM7_9BACT</name>
<dbReference type="Gene3D" id="2.60.120.200">
    <property type="match status" value="1"/>
</dbReference>
<evidence type="ECO:0000313" key="1">
    <source>
        <dbReference type="EMBL" id="PIT96503.1"/>
    </source>
</evidence>
<organism evidence="1 2">
    <name type="scientific">Candidatus Falkowbacteria bacterium CG10_big_fil_rev_8_21_14_0_10_37_14</name>
    <dbReference type="NCBI Taxonomy" id="1974561"/>
    <lineage>
        <taxon>Bacteria</taxon>
        <taxon>Candidatus Falkowiibacteriota</taxon>
    </lineage>
</organism>